<organism evidence="1 2">
    <name type="scientific">Elsinoe australis</name>
    <dbReference type="NCBI Taxonomy" id="40998"/>
    <lineage>
        <taxon>Eukaryota</taxon>
        <taxon>Fungi</taxon>
        <taxon>Dikarya</taxon>
        <taxon>Ascomycota</taxon>
        <taxon>Pezizomycotina</taxon>
        <taxon>Dothideomycetes</taxon>
        <taxon>Dothideomycetidae</taxon>
        <taxon>Myriangiales</taxon>
        <taxon>Elsinoaceae</taxon>
        <taxon>Elsinoe</taxon>
    </lineage>
</organism>
<comment type="caution">
    <text evidence="1">The sequence shown here is derived from an EMBL/GenBank/DDBJ whole genome shotgun (WGS) entry which is preliminary data.</text>
</comment>
<dbReference type="AlphaFoldDB" id="A0A4U7ASW1"/>
<protein>
    <submittedName>
        <fullName evidence="1">Uncharacterized protein</fullName>
    </submittedName>
</protein>
<name>A0A4U7ASW1_9PEZI</name>
<accession>A0A4U7ASW1</accession>
<sequence length="238" mass="25926">MSMICEIVVTNKFRNTKFFLFQEIPQITNGPSSQIFTTMYQVTDRVEAENDGSSIVEFQMDSNFFAMFGSLRGQGSVARVETSSFRRIRLGPGGSVVALTAVGGGLKWNDAAVVGRQSSNNGSFQFLTDNTIPTNTNSNYIGVGSADPNQPGRVIPTAVYQAEPELNSVLYPKMTFYVGAGDYDQGQLVDRNMLGSYVKINFEGAQVPNANIIVQRDGTWVDNNGKSAQNGVQITTMN</sequence>
<reference evidence="1 2" key="1">
    <citation type="submission" date="2018-02" db="EMBL/GenBank/DDBJ databases">
        <title>Draft genome sequences of Elsinoe sp., causing black scab on jojoba.</title>
        <authorList>
            <person name="Stodart B."/>
            <person name="Jeffress S."/>
            <person name="Ash G."/>
            <person name="Arun Chinnappa K."/>
        </authorList>
    </citation>
    <scope>NUCLEOTIDE SEQUENCE [LARGE SCALE GENOMIC DNA]</scope>
    <source>
        <strain evidence="1 2">Hillstone_2</strain>
    </source>
</reference>
<evidence type="ECO:0000313" key="1">
    <source>
        <dbReference type="EMBL" id="TKX18644.1"/>
    </source>
</evidence>
<gene>
    <name evidence="1" type="ORF">C1H76_9434</name>
</gene>
<dbReference type="Proteomes" id="UP000308133">
    <property type="component" value="Unassembled WGS sequence"/>
</dbReference>
<dbReference type="EMBL" id="PTQR01000128">
    <property type="protein sequence ID" value="TKX18644.1"/>
    <property type="molecule type" value="Genomic_DNA"/>
</dbReference>
<evidence type="ECO:0000313" key="2">
    <source>
        <dbReference type="Proteomes" id="UP000308133"/>
    </source>
</evidence>
<proteinExistence type="predicted"/>